<evidence type="ECO:0000259" key="7">
    <source>
        <dbReference type="Pfam" id="PF02837"/>
    </source>
</evidence>
<dbReference type="PRINTS" id="PR00132">
    <property type="entry name" value="GLHYDRLASE2"/>
</dbReference>
<dbReference type="Proteomes" id="UP000315010">
    <property type="component" value="Unassembled WGS sequence"/>
</dbReference>
<dbReference type="EMBL" id="SJPJ01000001">
    <property type="protein sequence ID" value="TWT84422.1"/>
    <property type="molecule type" value="Genomic_DNA"/>
</dbReference>
<evidence type="ECO:0000256" key="2">
    <source>
        <dbReference type="ARBA" id="ARBA00022801"/>
    </source>
</evidence>
<feature type="domain" description="Glycosyl hydrolases family 2 sugar binding" evidence="7">
    <location>
        <begin position="108"/>
        <end position="209"/>
    </location>
</feature>
<dbReference type="PROSITE" id="PS00719">
    <property type="entry name" value="GLYCOSYL_HYDROL_F2_1"/>
    <property type="match status" value="1"/>
</dbReference>
<organism evidence="9 10">
    <name type="scientific">Novipirellula herctigrandis</name>
    <dbReference type="NCBI Taxonomy" id="2527986"/>
    <lineage>
        <taxon>Bacteria</taxon>
        <taxon>Pseudomonadati</taxon>
        <taxon>Planctomycetota</taxon>
        <taxon>Planctomycetia</taxon>
        <taxon>Pirellulales</taxon>
        <taxon>Pirellulaceae</taxon>
        <taxon>Novipirellula</taxon>
    </lineage>
</organism>
<evidence type="ECO:0000313" key="10">
    <source>
        <dbReference type="Proteomes" id="UP000315010"/>
    </source>
</evidence>
<dbReference type="Pfam" id="PF18565">
    <property type="entry name" value="Glyco_hydro2_C5"/>
    <property type="match status" value="1"/>
</dbReference>
<gene>
    <name evidence="9" type="primary">lacZ_12</name>
    <name evidence="9" type="ORF">CA13_59000</name>
</gene>
<dbReference type="GO" id="GO:0005975">
    <property type="term" value="P:carbohydrate metabolic process"/>
    <property type="evidence" value="ECO:0007669"/>
    <property type="project" value="InterPro"/>
</dbReference>
<reference evidence="9 10" key="1">
    <citation type="submission" date="2019-02" db="EMBL/GenBank/DDBJ databases">
        <title>Deep-cultivation of Planctomycetes and their phenomic and genomic characterization uncovers novel biology.</title>
        <authorList>
            <person name="Wiegand S."/>
            <person name="Jogler M."/>
            <person name="Boedeker C."/>
            <person name="Pinto D."/>
            <person name="Vollmers J."/>
            <person name="Rivas-Marin E."/>
            <person name="Kohn T."/>
            <person name="Peeters S.H."/>
            <person name="Heuer A."/>
            <person name="Rast P."/>
            <person name="Oberbeckmann S."/>
            <person name="Bunk B."/>
            <person name="Jeske O."/>
            <person name="Meyerdierks A."/>
            <person name="Storesund J.E."/>
            <person name="Kallscheuer N."/>
            <person name="Luecker S."/>
            <person name="Lage O.M."/>
            <person name="Pohl T."/>
            <person name="Merkel B.J."/>
            <person name="Hornburger P."/>
            <person name="Mueller R.-W."/>
            <person name="Bruemmer F."/>
            <person name="Labrenz M."/>
            <person name="Spormann A.M."/>
            <person name="Op Den Camp H."/>
            <person name="Overmann J."/>
            <person name="Amann R."/>
            <person name="Jetten M.S.M."/>
            <person name="Mascher T."/>
            <person name="Medema M.H."/>
            <person name="Devos D.P."/>
            <person name="Kaster A.-K."/>
            <person name="Ovreas L."/>
            <person name="Rohde M."/>
            <person name="Galperin M.Y."/>
            <person name="Jogler C."/>
        </authorList>
    </citation>
    <scope>NUCLEOTIDE SEQUENCE [LARGE SCALE GENOMIC DNA]</scope>
    <source>
        <strain evidence="9 10">CA13</strain>
    </source>
</reference>
<proteinExistence type="inferred from homology"/>
<dbReference type="InterPro" id="IPR017853">
    <property type="entry name" value="GH"/>
</dbReference>
<dbReference type="Pfam" id="PF02837">
    <property type="entry name" value="Glyco_hydro_2_N"/>
    <property type="match status" value="1"/>
</dbReference>
<feature type="domain" description="Glycoside hydrolase family 2" evidence="8">
    <location>
        <begin position="582"/>
        <end position="675"/>
    </location>
</feature>
<keyword evidence="10" id="KW-1185">Reference proteome</keyword>
<evidence type="ECO:0000313" key="9">
    <source>
        <dbReference type="EMBL" id="TWT84422.1"/>
    </source>
</evidence>
<dbReference type="PANTHER" id="PTHR42732:SF1">
    <property type="entry name" value="BETA-MANNOSIDASE"/>
    <property type="match status" value="1"/>
</dbReference>
<dbReference type="InterPro" id="IPR036156">
    <property type="entry name" value="Beta-gal/glucu_dom_sf"/>
</dbReference>
<evidence type="ECO:0000256" key="1">
    <source>
        <dbReference type="ARBA" id="ARBA00007401"/>
    </source>
</evidence>
<keyword evidence="2 4" id="KW-0378">Hydrolase</keyword>
<evidence type="ECO:0000259" key="8">
    <source>
        <dbReference type="Pfam" id="PF18565"/>
    </source>
</evidence>
<evidence type="ECO:0000259" key="5">
    <source>
        <dbReference type="Pfam" id="PF00703"/>
    </source>
</evidence>
<evidence type="ECO:0000256" key="4">
    <source>
        <dbReference type="RuleBase" id="RU361154"/>
    </source>
</evidence>
<protein>
    <submittedName>
        <fullName evidence="9">Beta-galactosidase</fullName>
        <ecNumber evidence="9">3.2.1.23</ecNumber>
    </submittedName>
</protein>
<comment type="caution">
    <text evidence="9">The sequence shown here is derived from an EMBL/GenBank/DDBJ whole genome shotgun (WGS) entry which is preliminary data.</text>
</comment>
<comment type="similarity">
    <text evidence="1 4">Belongs to the glycosyl hydrolase 2 family.</text>
</comment>
<dbReference type="Pfam" id="PF00703">
    <property type="entry name" value="Glyco_hydro_2"/>
    <property type="match status" value="1"/>
</dbReference>
<dbReference type="Pfam" id="PF02836">
    <property type="entry name" value="Glyco_hydro_2_C"/>
    <property type="match status" value="1"/>
</dbReference>
<evidence type="ECO:0000259" key="6">
    <source>
        <dbReference type="Pfam" id="PF02836"/>
    </source>
</evidence>
<dbReference type="InterPro" id="IPR051913">
    <property type="entry name" value="GH2_Domain-Containing"/>
</dbReference>
<dbReference type="Gene3D" id="3.20.20.80">
    <property type="entry name" value="Glycosidases"/>
    <property type="match status" value="1"/>
</dbReference>
<dbReference type="EC" id="3.2.1.23" evidence="9"/>
<keyword evidence="3 4" id="KW-0326">Glycosidase</keyword>
<dbReference type="AlphaFoldDB" id="A0A5C5ZAR8"/>
<dbReference type="Gene3D" id="2.60.120.260">
    <property type="entry name" value="Galactose-binding domain-like"/>
    <property type="match status" value="1"/>
</dbReference>
<dbReference type="Gene3D" id="2.60.40.10">
    <property type="entry name" value="Immunoglobulins"/>
    <property type="match status" value="2"/>
</dbReference>
<dbReference type="InterPro" id="IPR023230">
    <property type="entry name" value="Glyco_hydro_2_CS"/>
</dbReference>
<dbReference type="InterPro" id="IPR006102">
    <property type="entry name" value="Ig-like_GH2"/>
</dbReference>
<feature type="domain" description="Glycoside hydrolase family 2 immunoglobulin-like beta-sandwich" evidence="5">
    <location>
        <begin position="227"/>
        <end position="332"/>
    </location>
</feature>
<dbReference type="SUPFAM" id="SSF49785">
    <property type="entry name" value="Galactose-binding domain-like"/>
    <property type="match status" value="1"/>
</dbReference>
<dbReference type="InterPro" id="IPR006104">
    <property type="entry name" value="Glyco_hydro_2_N"/>
</dbReference>
<dbReference type="InterPro" id="IPR008979">
    <property type="entry name" value="Galactose-bd-like_sf"/>
</dbReference>
<dbReference type="InterPro" id="IPR040605">
    <property type="entry name" value="Glyco_hydro2_dom5"/>
</dbReference>
<dbReference type="PANTHER" id="PTHR42732">
    <property type="entry name" value="BETA-GALACTOSIDASE"/>
    <property type="match status" value="1"/>
</dbReference>
<evidence type="ECO:0000256" key="3">
    <source>
        <dbReference type="ARBA" id="ARBA00023295"/>
    </source>
</evidence>
<name>A0A5C5ZAR8_9BACT</name>
<dbReference type="GO" id="GO:0004565">
    <property type="term" value="F:beta-galactosidase activity"/>
    <property type="evidence" value="ECO:0007669"/>
    <property type="project" value="UniProtKB-EC"/>
</dbReference>
<dbReference type="SUPFAM" id="SSF49303">
    <property type="entry name" value="beta-Galactosidase/glucuronidase domain"/>
    <property type="match status" value="1"/>
</dbReference>
<dbReference type="InterPro" id="IPR006103">
    <property type="entry name" value="Glyco_hydro_2_cat"/>
</dbReference>
<dbReference type="InterPro" id="IPR006101">
    <property type="entry name" value="Glyco_hydro_2"/>
</dbReference>
<sequence>MFEVLSPQPKVPSMRRPSHFYLLSLFAFCSVNLAFGDSNLPDGFPESDRSKTSLTTSWMFHLGDPNAAFHIADLDDSVWEEVSIPHTLKLTDLNLDGCDDDKTQPTFHRDVGWYRRTIEVSQNPDKVFLEFEGAHQVTDLWVNGKHVGQHSIGGYTPFHFDITGFVEPGENQVALRVDNRRHDDVPPDPGPFDYVKFSGLYRDVYLVETAPLHVTFPWEDFYAGVFVTTPTVDPLNGNATIAVRTTVRNEDQQPKQCSLLTRVIDRAGIVVLRLLDQASIKPGADHTFNQCGGIEENLHLWSCDDPYLYRVNTTVLDGDAVVDCVENPLGVRSIALSKEEGFLLNGKPVQMLGANRHQHYPYIGDAVPNSLHFKDMLQFKQQGKNIVRTAHYPQDNALLDACDELGILVYEEAPTWISIGNDAWFDNLEKAARRMVRNHRNHPSVIVWGGGINHRGYVPRLHYAVKQEDPTRWTGSNNSEWTGIQNSGVCDLFTNMDYGGINDWSGNEYLIAMEGKANPSSIEKYASDPLRLGLISWTAHAYYTFHIDADNWNRMRSGSMDGFRNQGPPRDATSGDPVEMKLNLDMDGRSLQADGSDIVMAYTRFVDGDGNIVPKSDLKVQYTVAGPASIVGDKTLKGANPVSLSRGAAAALIRASLTPGTITVRAECPGFKPVEASVKSVRFNPNRILATARPIYDLERVRVDMGEVGQLVQFDWTPWFGESNKDASIDLPNMGGFNVTLRCGSEEGITRWLGEMNVKGYHGFVMGEGVCVVDPAGFKLEFEGLAKGRYSLKTFHHAPSSNTNSMDPNRERLKTLNIYQIPVAHSVAVHTVDVDTSVEMTNGKQLPDSGPGTAVIEFEVRGDAPVAVRFQDADGANGIWLNGFELQETR</sequence>
<accession>A0A5C5ZAR8</accession>
<dbReference type="SUPFAM" id="SSF51445">
    <property type="entry name" value="(Trans)glycosidases"/>
    <property type="match status" value="1"/>
</dbReference>
<dbReference type="InterPro" id="IPR013783">
    <property type="entry name" value="Ig-like_fold"/>
</dbReference>
<feature type="domain" description="Glycoside hydrolase family 2 catalytic" evidence="6">
    <location>
        <begin position="338"/>
        <end position="503"/>
    </location>
</feature>